<dbReference type="Pfam" id="PF17775">
    <property type="entry name" value="YchJ_M-like"/>
    <property type="match status" value="1"/>
</dbReference>
<sequence>MAAACPCGSGAAFAECCRPFLRGDAHAPTAEALMRSRYTAFVRRDAAYLASTWHPSTRPLDVAAGLEDTEWRGLEVIATAGGQEGDDAGTVTFVAHHATGVLSIGQHRETSRFVRENGFWLYVEGDLG</sequence>
<dbReference type="HAMAP" id="MF_00612">
    <property type="entry name" value="UPF0225"/>
    <property type="match status" value="1"/>
</dbReference>
<dbReference type="eggNOG" id="COG3012">
    <property type="taxonomic scope" value="Bacteria"/>
</dbReference>
<evidence type="ECO:0000259" key="3">
    <source>
        <dbReference type="Pfam" id="PF17775"/>
    </source>
</evidence>
<dbReference type="Proteomes" id="UP000183315">
    <property type="component" value="Unassembled WGS sequence"/>
</dbReference>
<proteinExistence type="inferred from homology"/>
<dbReference type="PANTHER" id="PTHR33747:SF1">
    <property type="entry name" value="ADENYLATE CYCLASE-ASSOCIATED CAP C-TERMINAL DOMAIN-CONTAINING PROTEIN"/>
    <property type="match status" value="1"/>
</dbReference>
<dbReference type="SUPFAM" id="SSF54427">
    <property type="entry name" value="NTF2-like"/>
    <property type="match status" value="1"/>
</dbReference>
<evidence type="ECO:0000313" key="5">
    <source>
        <dbReference type="Proteomes" id="UP000183315"/>
    </source>
</evidence>
<dbReference type="Pfam" id="PF02810">
    <property type="entry name" value="SEC-C"/>
    <property type="match status" value="1"/>
</dbReference>
<evidence type="ECO:0000313" key="4">
    <source>
        <dbReference type="EMBL" id="SEJ65563.1"/>
    </source>
</evidence>
<dbReference type="Gene3D" id="3.10.450.50">
    <property type="match status" value="1"/>
</dbReference>
<protein>
    <recommendedName>
        <fullName evidence="2">UPF0225 protein SAMN05421637_2557</fullName>
    </recommendedName>
</protein>
<dbReference type="InterPro" id="IPR048469">
    <property type="entry name" value="YchJ-like_M"/>
</dbReference>
<organism evidence="4 5">
    <name type="scientific">Demequina mangrovi</name>
    <dbReference type="NCBI Taxonomy" id="1043493"/>
    <lineage>
        <taxon>Bacteria</taxon>
        <taxon>Bacillati</taxon>
        <taxon>Actinomycetota</taxon>
        <taxon>Actinomycetes</taxon>
        <taxon>Micrococcales</taxon>
        <taxon>Demequinaceae</taxon>
        <taxon>Demequina</taxon>
    </lineage>
</organism>
<comment type="similarity">
    <text evidence="1 2">Belongs to the UPF0225 family.</text>
</comment>
<keyword evidence="5" id="KW-1185">Reference proteome</keyword>
<dbReference type="RefSeq" id="WP_042216635.1">
    <property type="nucleotide sequence ID" value="NZ_BBLU01000019.1"/>
</dbReference>
<reference evidence="5" key="1">
    <citation type="submission" date="2016-10" db="EMBL/GenBank/DDBJ databases">
        <authorList>
            <person name="Varghese N."/>
        </authorList>
    </citation>
    <scope>NUCLEOTIDE SEQUENCE [LARGE SCALE GENOMIC DNA]</scope>
    <source>
        <strain evidence="5">DSM 24868</strain>
    </source>
</reference>
<dbReference type="InterPro" id="IPR023006">
    <property type="entry name" value="YchJ-like"/>
</dbReference>
<dbReference type="PANTHER" id="PTHR33747">
    <property type="entry name" value="UPF0225 PROTEIN SCO1677"/>
    <property type="match status" value="1"/>
</dbReference>
<evidence type="ECO:0000256" key="1">
    <source>
        <dbReference type="ARBA" id="ARBA00010839"/>
    </source>
</evidence>
<accession>A0A1H7AIU5</accession>
<gene>
    <name evidence="4" type="ORF">SAMN05421637_2557</name>
</gene>
<dbReference type="STRING" id="1043493.SAMN05421637_2557"/>
<dbReference type="OrthoDB" id="21421at2"/>
<name>A0A1H7AIU5_9MICO</name>
<dbReference type="InterPro" id="IPR004027">
    <property type="entry name" value="SEC_C_motif"/>
</dbReference>
<dbReference type="InterPro" id="IPR032710">
    <property type="entry name" value="NTF2-like_dom_sf"/>
</dbReference>
<feature type="domain" description="YchJ-like middle NTF2-like" evidence="3">
    <location>
        <begin position="29"/>
        <end position="125"/>
    </location>
</feature>
<dbReference type="EMBL" id="FNZI01000007">
    <property type="protein sequence ID" value="SEJ65563.1"/>
    <property type="molecule type" value="Genomic_DNA"/>
</dbReference>
<dbReference type="AlphaFoldDB" id="A0A1H7AIU5"/>
<evidence type="ECO:0000256" key="2">
    <source>
        <dbReference type="HAMAP-Rule" id="MF_00612"/>
    </source>
</evidence>